<evidence type="ECO:0000256" key="3">
    <source>
        <dbReference type="ARBA" id="ARBA00022729"/>
    </source>
</evidence>
<feature type="domain" description="Solute-binding protein family 3/N-terminal" evidence="6">
    <location>
        <begin position="35"/>
        <end position="256"/>
    </location>
</feature>
<evidence type="ECO:0000256" key="5">
    <source>
        <dbReference type="SAM" id="SignalP"/>
    </source>
</evidence>
<evidence type="ECO:0000256" key="1">
    <source>
        <dbReference type="ARBA" id="ARBA00010333"/>
    </source>
</evidence>
<dbReference type="Gene3D" id="3.40.190.10">
    <property type="entry name" value="Periplasmic binding protein-like II"/>
    <property type="match status" value="2"/>
</dbReference>
<keyword evidence="2" id="KW-0813">Transport</keyword>
<feature type="signal peptide" evidence="5">
    <location>
        <begin position="1"/>
        <end position="31"/>
    </location>
</feature>
<evidence type="ECO:0000259" key="6">
    <source>
        <dbReference type="SMART" id="SM00062"/>
    </source>
</evidence>
<evidence type="ECO:0000313" key="8">
    <source>
        <dbReference type="Proteomes" id="UP001501475"/>
    </source>
</evidence>
<organism evidence="7 8">
    <name type="scientific">Nostocoides vanveenii</name>
    <dbReference type="NCBI Taxonomy" id="330835"/>
    <lineage>
        <taxon>Bacteria</taxon>
        <taxon>Bacillati</taxon>
        <taxon>Actinomycetota</taxon>
        <taxon>Actinomycetes</taxon>
        <taxon>Micrococcales</taxon>
        <taxon>Intrasporangiaceae</taxon>
        <taxon>Nostocoides</taxon>
    </lineage>
</organism>
<dbReference type="InterPro" id="IPR001638">
    <property type="entry name" value="Solute-binding_3/MltF_N"/>
</dbReference>
<keyword evidence="3 5" id="KW-0732">Signal</keyword>
<dbReference type="Pfam" id="PF00497">
    <property type="entry name" value="SBP_bac_3"/>
    <property type="match status" value="1"/>
</dbReference>
<dbReference type="RefSeq" id="WP_344063499.1">
    <property type="nucleotide sequence ID" value="NZ_BAAAPN010000032.1"/>
</dbReference>
<evidence type="ECO:0000256" key="2">
    <source>
        <dbReference type="ARBA" id="ARBA00022448"/>
    </source>
</evidence>
<dbReference type="PANTHER" id="PTHR30085">
    <property type="entry name" value="AMINO ACID ABC TRANSPORTER PERMEASE"/>
    <property type="match status" value="1"/>
</dbReference>
<dbReference type="InterPro" id="IPR018313">
    <property type="entry name" value="SBP_3_CS"/>
</dbReference>
<name>A0ABN2KE30_9MICO</name>
<keyword evidence="8" id="KW-1185">Reference proteome</keyword>
<dbReference type="SMART" id="SM00062">
    <property type="entry name" value="PBPb"/>
    <property type="match status" value="1"/>
</dbReference>
<dbReference type="PROSITE" id="PS01039">
    <property type="entry name" value="SBP_BACTERIAL_3"/>
    <property type="match status" value="1"/>
</dbReference>
<feature type="chain" id="PRO_5046967609" evidence="5">
    <location>
        <begin position="32"/>
        <end position="273"/>
    </location>
</feature>
<evidence type="ECO:0000256" key="4">
    <source>
        <dbReference type="RuleBase" id="RU003744"/>
    </source>
</evidence>
<gene>
    <name evidence="7" type="ORF">GCM10009810_11880</name>
</gene>
<dbReference type="SUPFAM" id="SSF53850">
    <property type="entry name" value="Periplasmic binding protein-like II"/>
    <property type="match status" value="1"/>
</dbReference>
<dbReference type="InterPro" id="IPR051455">
    <property type="entry name" value="Bact_solute-bind_prot3"/>
</dbReference>
<comment type="similarity">
    <text evidence="1 4">Belongs to the bacterial solute-binding protein 3 family.</text>
</comment>
<proteinExistence type="inferred from homology"/>
<accession>A0ABN2KE30</accession>
<dbReference type="Proteomes" id="UP001501475">
    <property type="component" value="Unassembled WGS sequence"/>
</dbReference>
<reference evidence="7 8" key="1">
    <citation type="journal article" date="2019" name="Int. J. Syst. Evol. Microbiol.">
        <title>The Global Catalogue of Microorganisms (GCM) 10K type strain sequencing project: providing services to taxonomists for standard genome sequencing and annotation.</title>
        <authorList>
            <consortium name="The Broad Institute Genomics Platform"/>
            <consortium name="The Broad Institute Genome Sequencing Center for Infectious Disease"/>
            <person name="Wu L."/>
            <person name="Ma J."/>
        </authorList>
    </citation>
    <scope>NUCLEOTIDE SEQUENCE [LARGE SCALE GENOMIC DNA]</scope>
    <source>
        <strain evidence="7 8">JCM 15591</strain>
    </source>
</reference>
<comment type="caution">
    <text evidence="7">The sequence shown here is derived from an EMBL/GenBank/DDBJ whole genome shotgun (WGS) entry which is preliminary data.</text>
</comment>
<protein>
    <submittedName>
        <fullName evidence="7">Glutamate ABC transporter substrate-binding protein</fullName>
    </submittedName>
</protein>
<dbReference type="PANTHER" id="PTHR30085:SF6">
    <property type="entry name" value="ABC TRANSPORTER GLUTAMINE-BINDING PROTEIN GLNH"/>
    <property type="match status" value="1"/>
</dbReference>
<dbReference type="EMBL" id="BAAAPN010000032">
    <property type="protein sequence ID" value="GAA1753629.1"/>
    <property type="molecule type" value="Genomic_DNA"/>
</dbReference>
<sequence>MSIPTLGRYRRAARIALAAAVVLGVSGCQGAESPSIRIGVGIDEPGMSLLSAGVYSGFDIDVASYVANALGKTEITYVRATPAQRDVLLTTGQVDIVVAAYAMTDASALSVAFAGPYLTTGQTLLVRRGSRIAGSDDMPGHTLCTGTGTPAAQRIVQKYPGVQLQTFDSYARCVALLDTGQIDAVTGDQVVLAGFARQPQYADEFTLVGKTFSTESYAVGLPKDDSRLCRRITTALTKMVSSGAWQRAVDKNLTPLGVRLDAKQNPPKLASCR</sequence>
<evidence type="ECO:0000313" key="7">
    <source>
        <dbReference type="EMBL" id="GAA1753629.1"/>
    </source>
</evidence>